<proteinExistence type="predicted"/>
<keyword evidence="3" id="KW-1185">Reference proteome</keyword>
<dbReference type="OrthoDB" id="9807907at2"/>
<dbReference type="Proteomes" id="UP000010474">
    <property type="component" value="Chromosome"/>
</dbReference>
<dbReference type="AlphaFoldDB" id="K9ZMM6"/>
<dbReference type="CDD" id="cd00590">
    <property type="entry name" value="RRM_SF"/>
    <property type="match status" value="1"/>
</dbReference>
<dbReference type="eggNOG" id="COG2865">
    <property type="taxonomic scope" value="Bacteria"/>
</dbReference>
<dbReference type="InterPro" id="IPR012677">
    <property type="entry name" value="Nucleotide-bd_a/b_plait_sf"/>
</dbReference>
<dbReference type="PANTHER" id="PTHR30595">
    <property type="entry name" value="GLPR-RELATED TRANSCRIPTIONAL REPRESSOR"/>
    <property type="match status" value="1"/>
</dbReference>
<dbReference type="STRING" id="272123.Anacy_5121"/>
<evidence type="ECO:0000313" key="3">
    <source>
        <dbReference type="Proteomes" id="UP000010474"/>
    </source>
</evidence>
<dbReference type="Gene3D" id="3.30.565.60">
    <property type="match status" value="1"/>
</dbReference>
<dbReference type="Pfam" id="PF13749">
    <property type="entry name" value="HATPase_c_4"/>
    <property type="match status" value="1"/>
</dbReference>
<name>K9ZMM6_ANACC</name>
<dbReference type="EMBL" id="CP003659">
    <property type="protein sequence ID" value="AFZ60456.1"/>
    <property type="molecule type" value="Genomic_DNA"/>
</dbReference>
<dbReference type="InterPro" id="IPR007421">
    <property type="entry name" value="Schlafen_AlbA_2_dom"/>
</dbReference>
<dbReference type="HOGENOM" id="CLU_448106_0_0_3"/>
<dbReference type="SMART" id="SM00360">
    <property type="entry name" value="RRM"/>
    <property type="match status" value="1"/>
</dbReference>
<dbReference type="PANTHER" id="PTHR30595:SF6">
    <property type="entry name" value="SCHLAFEN ALBA-2 DOMAIN-CONTAINING PROTEIN"/>
    <property type="match status" value="1"/>
</dbReference>
<dbReference type="PATRIC" id="fig|272123.3.peg.5555"/>
<dbReference type="InterPro" id="IPR035979">
    <property type="entry name" value="RBD_domain_sf"/>
</dbReference>
<protein>
    <submittedName>
        <fullName evidence="2">Transcriptional regulator</fullName>
    </submittedName>
</protein>
<accession>K9ZMM6</accession>
<evidence type="ECO:0000313" key="2">
    <source>
        <dbReference type="EMBL" id="AFZ60456.1"/>
    </source>
</evidence>
<dbReference type="RefSeq" id="WP_015217072.1">
    <property type="nucleotide sequence ID" value="NC_019771.1"/>
</dbReference>
<dbReference type="InterPro" id="IPR000504">
    <property type="entry name" value="RRM_dom"/>
</dbReference>
<dbReference type="GO" id="GO:0003723">
    <property type="term" value="F:RNA binding"/>
    <property type="evidence" value="ECO:0007669"/>
    <property type="project" value="InterPro"/>
</dbReference>
<reference evidence="3" key="1">
    <citation type="journal article" date="2013" name="Proc. Natl. Acad. Sci. U.S.A.">
        <title>Improving the coverage of the cyanobacterial phylum using diversity-driven genome sequencing.</title>
        <authorList>
            <person name="Shih P.M."/>
            <person name="Wu D."/>
            <person name="Latifi A."/>
            <person name="Axen S.D."/>
            <person name="Fewer D.P."/>
            <person name="Talla E."/>
            <person name="Calteau A."/>
            <person name="Cai F."/>
            <person name="Tandeau de Marsac N."/>
            <person name="Rippka R."/>
            <person name="Herdman M."/>
            <person name="Sivonen K."/>
            <person name="Coursin T."/>
            <person name="Laurent T."/>
            <person name="Goodwin L."/>
            <person name="Nolan M."/>
            <person name="Davenport K.W."/>
            <person name="Han C.S."/>
            <person name="Rubin E.M."/>
            <person name="Eisen J.A."/>
            <person name="Woyke T."/>
            <person name="Gugger M."/>
            <person name="Kerfeld C.A."/>
        </authorList>
    </citation>
    <scope>NUCLEOTIDE SEQUENCE [LARGE SCALE GENOMIC DNA]</scope>
    <source>
        <strain evidence="3">ATCC 27899 / PCC 7122</strain>
    </source>
</reference>
<dbReference type="SUPFAM" id="SSF54928">
    <property type="entry name" value="RNA-binding domain, RBD"/>
    <property type="match status" value="1"/>
</dbReference>
<dbReference type="Pfam" id="PF04326">
    <property type="entry name" value="SLFN_AlbA_2"/>
    <property type="match status" value="1"/>
</dbReference>
<organism evidence="2 3">
    <name type="scientific">Anabaena cylindrica (strain ATCC 27899 / PCC 7122)</name>
    <dbReference type="NCBI Taxonomy" id="272123"/>
    <lineage>
        <taxon>Bacteria</taxon>
        <taxon>Bacillati</taxon>
        <taxon>Cyanobacteriota</taxon>
        <taxon>Cyanophyceae</taxon>
        <taxon>Nostocales</taxon>
        <taxon>Nostocaceae</taxon>
        <taxon>Anabaena</taxon>
    </lineage>
</organism>
<dbReference type="InterPro" id="IPR038461">
    <property type="entry name" value="Schlafen_AlbA_2_dom_sf"/>
</dbReference>
<gene>
    <name evidence="2" type="ordered locus">Anacy_5121</name>
</gene>
<dbReference type="InterPro" id="IPR038475">
    <property type="entry name" value="RecG_C_sf"/>
</dbReference>
<dbReference type="Pfam" id="PF00076">
    <property type="entry name" value="RRM_1"/>
    <property type="match status" value="1"/>
</dbReference>
<dbReference type="Gene3D" id="3.30.950.30">
    <property type="entry name" value="Schlafen, AAA domain"/>
    <property type="match status" value="1"/>
</dbReference>
<dbReference type="Gene3D" id="3.30.70.330">
    <property type="match status" value="1"/>
</dbReference>
<sequence length="604" mass="69340">MEDLLRLKERIEIALELGESYYREFKSALQGHANDKKPRDLKEICADIAKTLVAFANADGGELFVGIEDNNMVTGLPFTEEKINAILNAPENYVLKDTPLSIKRKNLIDYEGKKVAYFSIDKGATFVHQTSKGECFQRKDRESVPTSADSIRFLREEAISREYDRQFVDLASVRDLDLELVATVAQEITKIKSISPEKFLQYAELAEFDGDRLRLRRAALLLFAKNPTKWHPRLQVRILRINGTEEKPAPDYNINEVAEVTGNIFKLVEDSWEALRPALTETRYSSDGLFKTQVIYPELACREALINAITHRDYSIEGRGIEIRRFDDRLEVLSPGKLLSKYTIEDLKELKGAHETRNTYVARVLREFGYIRELGEGIRRMFALMKSNELVEPEISSPNKSFIVSLFHKFIYTKEEKMWLDNFEHLQLSREQKTIVKLGINGRLISPKEIFENVGILDTDYYRQLVEGLRKIGILVSEVSSDEATRLAKKQNISKKSIARFKIQLPYNVIDTAKVSGSNDTSDYAKIFIGNVDFNADEQDLETLFSQFGEISDVYLPKDRMTGKSRGFAIVEFEQLESAKKALENTNPLFLRNRKLYVQKYKGI</sequence>
<dbReference type="KEGG" id="acy:Anacy_5121"/>
<feature type="domain" description="RRM" evidence="1">
    <location>
        <begin position="525"/>
        <end position="603"/>
    </location>
</feature>
<evidence type="ECO:0000259" key="1">
    <source>
        <dbReference type="PROSITE" id="PS50102"/>
    </source>
</evidence>
<dbReference type="PROSITE" id="PS50102">
    <property type="entry name" value="RRM"/>
    <property type="match status" value="1"/>
</dbReference>
<dbReference type="eggNOG" id="COG0724">
    <property type="taxonomic scope" value="Bacteria"/>
</dbReference>